<reference evidence="1" key="1">
    <citation type="submission" date="2021-06" db="EMBL/GenBank/DDBJ databases">
        <authorList>
            <person name="Kallberg Y."/>
            <person name="Tangrot J."/>
            <person name="Rosling A."/>
        </authorList>
    </citation>
    <scope>NUCLEOTIDE SEQUENCE</scope>
    <source>
        <strain evidence="1">AU212A</strain>
    </source>
</reference>
<dbReference type="Proteomes" id="UP000789860">
    <property type="component" value="Unassembled WGS sequence"/>
</dbReference>
<evidence type="ECO:0000313" key="1">
    <source>
        <dbReference type="EMBL" id="CAG8584267.1"/>
    </source>
</evidence>
<protein>
    <submittedName>
        <fullName evidence="1">8710_t:CDS:1</fullName>
    </submittedName>
</protein>
<gene>
    <name evidence="1" type="ORF">SCALOS_LOCUS6326</name>
</gene>
<comment type="caution">
    <text evidence="1">The sequence shown here is derived from an EMBL/GenBank/DDBJ whole genome shotgun (WGS) entry which is preliminary data.</text>
</comment>
<organism evidence="1 2">
    <name type="scientific">Scutellospora calospora</name>
    <dbReference type="NCBI Taxonomy" id="85575"/>
    <lineage>
        <taxon>Eukaryota</taxon>
        <taxon>Fungi</taxon>
        <taxon>Fungi incertae sedis</taxon>
        <taxon>Mucoromycota</taxon>
        <taxon>Glomeromycotina</taxon>
        <taxon>Glomeromycetes</taxon>
        <taxon>Diversisporales</taxon>
        <taxon>Gigasporaceae</taxon>
        <taxon>Scutellospora</taxon>
    </lineage>
</organism>
<sequence>DGNCQRDCGGFGTCISNCLNYRMKYNLKNGNDMHKYEVRIITKVMLSIVAKRFPIQLYVESQHIPTNILIQHEVAITYLNLRKSVRDQIILSQRADRYTAKEVNLKLLALFNGISKEQLEQKKKYKINICNEKKLQQLLE</sequence>
<accession>A0ACA9MEZ5</accession>
<evidence type="ECO:0000313" key="2">
    <source>
        <dbReference type="Proteomes" id="UP000789860"/>
    </source>
</evidence>
<feature type="non-terminal residue" evidence="1">
    <location>
        <position position="1"/>
    </location>
</feature>
<proteinExistence type="predicted"/>
<keyword evidence="2" id="KW-1185">Reference proteome</keyword>
<dbReference type="EMBL" id="CAJVPM010011853">
    <property type="protein sequence ID" value="CAG8584267.1"/>
    <property type="molecule type" value="Genomic_DNA"/>
</dbReference>
<name>A0ACA9MEZ5_9GLOM</name>